<evidence type="ECO:0000259" key="2">
    <source>
        <dbReference type="PROSITE" id="PS50943"/>
    </source>
</evidence>
<dbReference type="InterPro" id="IPR001387">
    <property type="entry name" value="Cro/C1-type_HTH"/>
</dbReference>
<evidence type="ECO:0000313" key="3">
    <source>
        <dbReference type="EMBL" id="MBR7797896.1"/>
    </source>
</evidence>
<evidence type="ECO:0000313" key="4">
    <source>
        <dbReference type="Proteomes" id="UP000675284"/>
    </source>
</evidence>
<proteinExistence type="predicted"/>
<dbReference type="GO" id="GO:0005829">
    <property type="term" value="C:cytosol"/>
    <property type="evidence" value="ECO:0007669"/>
    <property type="project" value="TreeGrafter"/>
</dbReference>
<dbReference type="InterPro" id="IPR050807">
    <property type="entry name" value="TransReg_Diox_bact_type"/>
</dbReference>
<evidence type="ECO:0000256" key="1">
    <source>
        <dbReference type="ARBA" id="ARBA00023125"/>
    </source>
</evidence>
<sequence length="116" mass="13319">MSDFLKLVGNNIRMLRKEQGLTQEELAEKAELQHSYIGGIERGERNISLLTMEKIIIALNISPRALFDYNGIEITNSNQIIKAHEDFLKTRDIEEIKSIHKIVKEITGLIDSKKKK</sequence>
<dbReference type="AlphaFoldDB" id="A0A941ICV2"/>
<dbReference type="PROSITE" id="PS50943">
    <property type="entry name" value="HTH_CROC1"/>
    <property type="match status" value="1"/>
</dbReference>
<keyword evidence="1" id="KW-0238">DNA-binding</keyword>
<accession>A0A941ICV2</accession>
<comment type="caution">
    <text evidence="3">The sequence shown here is derived from an EMBL/GenBank/DDBJ whole genome shotgun (WGS) entry which is preliminary data.</text>
</comment>
<keyword evidence="4" id="KW-1185">Reference proteome</keyword>
<dbReference type="PANTHER" id="PTHR46797">
    <property type="entry name" value="HTH-TYPE TRANSCRIPTIONAL REGULATOR"/>
    <property type="match status" value="1"/>
</dbReference>
<dbReference type="InterPro" id="IPR010982">
    <property type="entry name" value="Lambda_DNA-bd_dom_sf"/>
</dbReference>
<feature type="domain" description="HTH cro/C1-type" evidence="2">
    <location>
        <begin position="12"/>
        <end position="66"/>
    </location>
</feature>
<dbReference type="CDD" id="cd00093">
    <property type="entry name" value="HTH_XRE"/>
    <property type="match status" value="1"/>
</dbReference>
<name>A0A941ICV2_9BACI</name>
<dbReference type="GO" id="GO:0003700">
    <property type="term" value="F:DNA-binding transcription factor activity"/>
    <property type="evidence" value="ECO:0007669"/>
    <property type="project" value="TreeGrafter"/>
</dbReference>
<gene>
    <name evidence="3" type="ORF">KCX74_17870</name>
</gene>
<dbReference type="Proteomes" id="UP000675284">
    <property type="component" value="Unassembled WGS sequence"/>
</dbReference>
<dbReference type="Gene3D" id="1.10.260.40">
    <property type="entry name" value="lambda repressor-like DNA-binding domains"/>
    <property type="match status" value="1"/>
</dbReference>
<organism evidence="3 4">
    <name type="scientific">Virgibacillus salarius</name>
    <dbReference type="NCBI Taxonomy" id="447199"/>
    <lineage>
        <taxon>Bacteria</taxon>
        <taxon>Bacillati</taxon>
        <taxon>Bacillota</taxon>
        <taxon>Bacilli</taxon>
        <taxon>Bacillales</taxon>
        <taxon>Bacillaceae</taxon>
        <taxon>Virgibacillus</taxon>
    </lineage>
</organism>
<dbReference type="RefSeq" id="WP_166530887.1">
    <property type="nucleotide sequence ID" value="NZ_JAGSOT010000075.1"/>
</dbReference>
<reference evidence="3" key="1">
    <citation type="submission" date="2021-04" db="EMBL/GenBank/DDBJ databases">
        <title>Isolation and polyphasic classification of algal microorganism.</title>
        <authorList>
            <person name="Wang S."/>
        </authorList>
    </citation>
    <scope>NUCLEOTIDE SEQUENCE</scope>
    <source>
        <strain evidence="3">720a</strain>
    </source>
</reference>
<dbReference type="SMART" id="SM00530">
    <property type="entry name" value="HTH_XRE"/>
    <property type="match status" value="1"/>
</dbReference>
<dbReference type="GO" id="GO:0003677">
    <property type="term" value="F:DNA binding"/>
    <property type="evidence" value="ECO:0007669"/>
    <property type="project" value="UniProtKB-KW"/>
</dbReference>
<dbReference type="PANTHER" id="PTHR46797:SF24">
    <property type="entry name" value="DNA-BINDING PHAGE PROTEIN"/>
    <property type="match status" value="1"/>
</dbReference>
<dbReference type="EMBL" id="JAGSOT010000075">
    <property type="protein sequence ID" value="MBR7797896.1"/>
    <property type="molecule type" value="Genomic_DNA"/>
</dbReference>
<dbReference type="SUPFAM" id="SSF47413">
    <property type="entry name" value="lambda repressor-like DNA-binding domains"/>
    <property type="match status" value="1"/>
</dbReference>
<dbReference type="Pfam" id="PF01381">
    <property type="entry name" value="HTH_3"/>
    <property type="match status" value="1"/>
</dbReference>
<protein>
    <submittedName>
        <fullName evidence="3">Helix-turn-helix transcriptional regulator</fullName>
    </submittedName>
</protein>